<dbReference type="EMBL" id="KV008798">
    <property type="protein sequence ID" value="KZV29948.1"/>
    <property type="molecule type" value="Genomic_DNA"/>
</dbReference>
<evidence type="ECO:0000313" key="9">
    <source>
        <dbReference type="EMBL" id="KZV29948.1"/>
    </source>
</evidence>
<keyword evidence="10" id="KW-1185">Reference proteome</keyword>
<keyword evidence="6" id="KW-0472">Membrane</keyword>
<dbReference type="InterPro" id="IPR026057">
    <property type="entry name" value="TBL_C"/>
</dbReference>
<proteinExistence type="inferred from homology"/>
<comment type="similarity">
    <text evidence="2">Belongs to the PC-esterase family. TBL subfamily.</text>
</comment>
<dbReference type="GO" id="GO:0016413">
    <property type="term" value="F:O-acetyltransferase activity"/>
    <property type="evidence" value="ECO:0007669"/>
    <property type="project" value="InterPro"/>
</dbReference>
<dbReference type="InterPro" id="IPR029962">
    <property type="entry name" value="TBL"/>
</dbReference>
<protein>
    <submittedName>
        <fullName evidence="9">Uncharacterized protein</fullName>
    </submittedName>
</protein>
<name>A0A2Z7B7L9_9LAMI</name>
<reference evidence="9 10" key="1">
    <citation type="journal article" date="2015" name="Proc. Natl. Acad. Sci. U.S.A.">
        <title>The resurrection genome of Boea hygrometrica: A blueprint for survival of dehydration.</title>
        <authorList>
            <person name="Xiao L."/>
            <person name="Yang G."/>
            <person name="Zhang L."/>
            <person name="Yang X."/>
            <person name="Zhao S."/>
            <person name="Ji Z."/>
            <person name="Zhou Q."/>
            <person name="Hu M."/>
            <person name="Wang Y."/>
            <person name="Chen M."/>
            <person name="Xu Y."/>
            <person name="Jin H."/>
            <person name="Xiao X."/>
            <person name="Hu G."/>
            <person name="Bao F."/>
            <person name="Hu Y."/>
            <person name="Wan P."/>
            <person name="Li L."/>
            <person name="Deng X."/>
            <person name="Kuang T."/>
            <person name="Xiang C."/>
            <person name="Zhu J.K."/>
            <person name="Oliver M.J."/>
            <person name="He Y."/>
        </authorList>
    </citation>
    <scope>NUCLEOTIDE SEQUENCE [LARGE SCALE GENOMIC DNA]</scope>
    <source>
        <strain evidence="10">cv. XS01</strain>
    </source>
</reference>
<dbReference type="AlphaFoldDB" id="A0A2Z7B7L9"/>
<keyword evidence="4" id="KW-0735">Signal-anchor</keyword>
<evidence type="ECO:0000259" key="7">
    <source>
        <dbReference type="Pfam" id="PF13839"/>
    </source>
</evidence>
<dbReference type="GO" id="GO:0016020">
    <property type="term" value="C:membrane"/>
    <property type="evidence" value="ECO:0007669"/>
    <property type="project" value="UniProtKB-SubCell"/>
</dbReference>
<feature type="domain" description="Trichome birefringence-like N-terminal" evidence="8">
    <location>
        <begin position="2"/>
        <end position="29"/>
    </location>
</feature>
<dbReference type="Proteomes" id="UP000250235">
    <property type="component" value="Unassembled WGS sequence"/>
</dbReference>
<evidence type="ECO:0000256" key="4">
    <source>
        <dbReference type="ARBA" id="ARBA00022968"/>
    </source>
</evidence>
<evidence type="ECO:0000256" key="1">
    <source>
        <dbReference type="ARBA" id="ARBA00004167"/>
    </source>
</evidence>
<dbReference type="InterPro" id="IPR025846">
    <property type="entry name" value="TBL_N"/>
</dbReference>
<evidence type="ECO:0000256" key="2">
    <source>
        <dbReference type="ARBA" id="ARBA00007727"/>
    </source>
</evidence>
<dbReference type="Pfam" id="PF13839">
    <property type="entry name" value="PC-Esterase"/>
    <property type="match status" value="1"/>
</dbReference>
<evidence type="ECO:0000259" key="8">
    <source>
        <dbReference type="Pfam" id="PF14416"/>
    </source>
</evidence>
<accession>A0A2Z7B7L9</accession>
<dbReference type="PANTHER" id="PTHR32285">
    <property type="entry name" value="PROTEIN TRICHOME BIREFRINGENCE-LIKE 9-RELATED"/>
    <property type="match status" value="1"/>
</dbReference>
<dbReference type="PANTHER" id="PTHR32285:SF14">
    <property type="entry name" value="PROTEIN PMR5"/>
    <property type="match status" value="1"/>
</dbReference>
<gene>
    <name evidence="9" type="ORF">F511_17552</name>
</gene>
<organism evidence="9 10">
    <name type="scientific">Dorcoceras hygrometricum</name>
    <dbReference type="NCBI Taxonomy" id="472368"/>
    <lineage>
        <taxon>Eukaryota</taxon>
        <taxon>Viridiplantae</taxon>
        <taxon>Streptophyta</taxon>
        <taxon>Embryophyta</taxon>
        <taxon>Tracheophyta</taxon>
        <taxon>Spermatophyta</taxon>
        <taxon>Magnoliopsida</taxon>
        <taxon>eudicotyledons</taxon>
        <taxon>Gunneridae</taxon>
        <taxon>Pentapetalae</taxon>
        <taxon>asterids</taxon>
        <taxon>lamiids</taxon>
        <taxon>Lamiales</taxon>
        <taxon>Gesneriaceae</taxon>
        <taxon>Didymocarpoideae</taxon>
        <taxon>Trichosporeae</taxon>
        <taxon>Loxocarpinae</taxon>
        <taxon>Dorcoceras</taxon>
    </lineage>
</organism>
<keyword evidence="3" id="KW-0812">Transmembrane</keyword>
<dbReference type="OrthoDB" id="1839666at2759"/>
<evidence type="ECO:0000256" key="3">
    <source>
        <dbReference type="ARBA" id="ARBA00022692"/>
    </source>
</evidence>
<dbReference type="GO" id="GO:0005794">
    <property type="term" value="C:Golgi apparatus"/>
    <property type="evidence" value="ECO:0007669"/>
    <property type="project" value="TreeGrafter"/>
</dbReference>
<comment type="subcellular location">
    <subcellularLocation>
        <location evidence="1">Membrane</location>
        <topology evidence="1">Single-pass membrane protein</topology>
    </subcellularLocation>
</comment>
<evidence type="ECO:0000313" key="10">
    <source>
        <dbReference type="Proteomes" id="UP000250235"/>
    </source>
</evidence>
<evidence type="ECO:0000256" key="6">
    <source>
        <dbReference type="ARBA" id="ARBA00023136"/>
    </source>
</evidence>
<sequence length="318" mass="36668">MIDPRFNCQMYGRTDTGYLNYRWQPTNCQLPRFDGVEFVTRLRGKSIMFVGDSIGRDQWESLICLILADLPPSTPKENTGGDPFSTFKFLDYGVTISYYKALYLVDIDINEQGKRGLKLDDIRGNAKAWNGVDVLCFNTGHWWTHTGNIQGWDYMEVDGTQYKDMDRLVALERGLRTWAKWVDSNIDTTKTRVFFQGISPSHYYSKEWNSGTMSQPRNCYGETMPMTNSDRSYSEAYLDQMKVTDEVLASMNRPPFLLDITMMSYMRKDAHPSVYSGELTPEQRSSGEPSLADCDHWCLPGLPDSWNQLFYTALFFPL</sequence>
<dbReference type="Pfam" id="PF14416">
    <property type="entry name" value="PMR5N"/>
    <property type="match status" value="1"/>
</dbReference>
<keyword evidence="5" id="KW-1133">Transmembrane helix</keyword>
<evidence type="ECO:0000256" key="5">
    <source>
        <dbReference type="ARBA" id="ARBA00022989"/>
    </source>
</evidence>
<feature type="domain" description="Trichome birefringence-like C-terminal" evidence="7">
    <location>
        <begin position="30"/>
        <end position="312"/>
    </location>
</feature>